<organism evidence="1 2">
    <name type="scientific">Desulfobacter hydrogenophilus</name>
    <dbReference type="NCBI Taxonomy" id="2291"/>
    <lineage>
        <taxon>Bacteria</taxon>
        <taxon>Pseudomonadati</taxon>
        <taxon>Thermodesulfobacteriota</taxon>
        <taxon>Desulfobacteria</taxon>
        <taxon>Desulfobacterales</taxon>
        <taxon>Desulfobacteraceae</taxon>
        <taxon>Desulfobacter</taxon>
    </lineage>
</organism>
<name>A0ABX5REC6_9BACT</name>
<dbReference type="RefSeq" id="WP_131072019.1">
    <property type="nucleotide sequence ID" value="NZ_CP036313.1"/>
</dbReference>
<accession>A0ABX5REC6</accession>
<proteinExistence type="predicted"/>
<reference evidence="1 2" key="1">
    <citation type="submission" date="2019-02" db="EMBL/GenBank/DDBJ databases">
        <title>Complete genome sequence of Desulfobacter hydrogenophilus AcRS1.</title>
        <authorList>
            <person name="Marietou A."/>
            <person name="Lund M.B."/>
            <person name="Marshall I.P.G."/>
            <person name="Schreiber L."/>
            <person name="Jorgensen B."/>
        </authorList>
    </citation>
    <scope>NUCLEOTIDE SEQUENCE [LARGE SCALE GENOMIC DNA]</scope>
    <source>
        <strain evidence="1 2">AcRS1</strain>
    </source>
</reference>
<evidence type="ECO:0000313" key="1">
    <source>
        <dbReference type="EMBL" id="QBH12616.1"/>
    </source>
</evidence>
<keyword evidence="2" id="KW-1185">Reference proteome</keyword>
<gene>
    <name evidence="1" type="ORF">EYB58_06670</name>
</gene>
<dbReference type="EMBL" id="CP036313">
    <property type="protein sequence ID" value="QBH12616.1"/>
    <property type="molecule type" value="Genomic_DNA"/>
</dbReference>
<dbReference type="Proteomes" id="UP000293902">
    <property type="component" value="Chromosome"/>
</dbReference>
<evidence type="ECO:0000313" key="2">
    <source>
        <dbReference type="Proteomes" id="UP000293902"/>
    </source>
</evidence>
<sequence>MDRKKTDHLLLLVVENSATYWSCTATNRANHPLGWRFFCRCCVWQRVHHPQWAIDCWVGTLPMRI</sequence>
<protein>
    <submittedName>
        <fullName evidence="1">Uncharacterized protein</fullName>
    </submittedName>
</protein>